<dbReference type="OrthoDB" id="185373at2759"/>
<feature type="region of interest" description="Disordered" evidence="3">
    <location>
        <begin position="123"/>
        <end position="159"/>
    </location>
</feature>
<dbReference type="PANTHER" id="PTHR47942">
    <property type="entry name" value="TETRATRICOPEPTIDE REPEAT (TPR)-LIKE SUPERFAMILY PROTEIN-RELATED"/>
    <property type="match status" value="1"/>
</dbReference>
<dbReference type="InterPro" id="IPR002885">
    <property type="entry name" value="PPR_rpt"/>
</dbReference>
<dbReference type="EMBL" id="LK056662">
    <property type="protein sequence ID" value="CDU23419.1"/>
    <property type="molecule type" value="Genomic_DNA"/>
</dbReference>
<accession>A0A127ZBC9</accession>
<protein>
    <submittedName>
        <fullName evidence="4">Uncharacterized protein</fullName>
    </submittedName>
</protein>
<dbReference type="AlphaFoldDB" id="A0A127ZBC9"/>
<evidence type="ECO:0000256" key="1">
    <source>
        <dbReference type="ARBA" id="ARBA00022737"/>
    </source>
</evidence>
<sequence length="1093" mass="120921">MLAGPRVATKAGRRALYGGSKVVSRAQAAPLEALPPSFLCPAIESSVSKPSTSRATSGPSSSTSYLQPKIYTCRAKAHLTSRSFGTVPPWPTVLGSISTRSFSSRAATAPAFDDNIATATKPDLWLNKRNAEHSNQKPSRPRSDHSDRASGASPDWRTKFPSTQWRREMDFNRYSLPLRRRNLPEDAPALYEDEIKASAAWLPESQWTLNVPDDYPLTHELVLILDSLDDISHSRSDPDCASLLLQTVRQARERIWSNSQHPLGRSQDRDVALYLVGKVAETYVKLDAKDSMDRLVPFLDYVRSQIGVLPFACFHALAARAGIARGYDAVLKICQVAQSHHSGKADAELLHLRLRALVALSPDVDLSRYWDLFAEAGVSVPRKTFDLLLRTHVRRQDVEQLNHVLEAMPKHGHEVDAKAWLTILRGFQGFRPTLVAMLRRDAKIVQSPTLNVVNQLLLLLCKELDVDGALMVLRIFRIPSIPQVGAATGVSAQEVESSIINGPSPQPNVQTYAVLTYMFGRLGRGSEALGFFRLAVSASKYEDGGTCTDVDLQKAASSVMRAYLNASRPVRAMSFATVVLGLPYFGSAEIKSAPSIDFKVPTTSPLEITATTTHFRTLLECASAIGSPDATRRVVVHLLQQGHAIDEQVLRGLSRLIFSTIDRDALESIRVIRRLLPKVQDGSDTERKQRLRSLSDLLQHLGASDRVVLASQQATDLPRDVNSVAKPKVKHVQVGGNINSNASSYSKDELKDWLIQDSSSLFRGASSTHDANLDTPALAQDLSRPLSPEAYAMRIRVYAVVRRDYESAQKVYHAMLAHGVQPTMMHIAPLVEGLTAVGKLQEAQRLKRNAKEVTGLKPTLRIHTALIRAYVRSGDSDAARKEIQELTKNGYEIDDTIANLIEAAQSGRRNFTLVDRPINSRDSHSVATRFHALIRMRRYLAAQEMLQTALDSGMRSDKVLHDLVRRSVSYVHKKLTKALGVSSAARVHKATASDLPASVRRSSSGICTTKQTQQQRKQLKKVAAAAEDGTSSSHVFELAQAVRLARINRERITKSMQKQNEVKRKQMKEHRKKVVSLILDFADGKLHDQARKS</sequence>
<feature type="compositionally biased region" description="Basic and acidic residues" evidence="3">
    <location>
        <begin position="129"/>
        <end position="148"/>
    </location>
</feature>
<organism evidence="4">
    <name type="scientific">Sporisorium scitamineum</name>
    <dbReference type="NCBI Taxonomy" id="49012"/>
    <lineage>
        <taxon>Eukaryota</taxon>
        <taxon>Fungi</taxon>
        <taxon>Dikarya</taxon>
        <taxon>Basidiomycota</taxon>
        <taxon>Ustilaginomycotina</taxon>
        <taxon>Ustilaginomycetes</taxon>
        <taxon>Ustilaginales</taxon>
        <taxon>Ustilaginaceae</taxon>
        <taxon>Sporisorium</taxon>
    </lineage>
</organism>
<proteinExistence type="predicted"/>
<dbReference type="InterPro" id="IPR011990">
    <property type="entry name" value="TPR-like_helical_dom_sf"/>
</dbReference>
<gene>
    <name evidence="4" type="ORF">SPSC_02048</name>
</gene>
<dbReference type="PANTHER" id="PTHR47942:SF63">
    <property type="entry name" value="PENTATRICOPEPTIDE REPEAT-CONTAINING PROTEIN"/>
    <property type="match status" value="1"/>
</dbReference>
<name>A0A127ZBC9_9BASI</name>
<keyword evidence="1" id="KW-0677">Repeat</keyword>
<dbReference type="Gene3D" id="1.25.40.10">
    <property type="entry name" value="Tetratricopeptide repeat domain"/>
    <property type="match status" value="2"/>
</dbReference>
<evidence type="ECO:0000256" key="3">
    <source>
        <dbReference type="SAM" id="MobiDB-lite"/>
    </source>
</evidence>
<dbReference type="InterPro" id="IPR051222">
    <property type="entry name" value="PPR/CCM1_RNA-binding"/>
</dbReference>
<feature type="repeat" description="PPR" evidence="2">
    <location>
        <begin position="859"/>
        <end position="893"/>
    </location>
</feature>
<evidence type="ECO:0000313" key="4">
    <source>
        <dbReference type="EMBL" id="CDU23419.1"/>
    </source>
</evidence>
<dbReference type="PROSITE" id="PS51375">
    <property type="entry name" value="PPR"/>
    <property type="match status" value="1"/>
</dbReference>
<reference evidence="4" key="1">
    <citation type="submission" date="2014-06" db="EMBL/GenBank/DDBJ databases">
        <authorList>
            <person name="Ju J."/>
            <person name="Zhang J."/>
        </authorList>
    </citation>
    <scope>NUCLEOTIDE SEQUENCE</scope>
    <source>
        <strain evidence="4">SscI8</strain>
    </source>
</reference>
<evidence type="ECO:0000256" key="2">
    <source>
        <dbReference type="PROSITE-ProRule" id="PRU00708"/>
    </source>
</evidence>